<dbReference type="HOGENOM" id="CLU_122706_0_0_4"/>
<dbReference type="Pfam" id="PF06891">
    <property type="entry name" value="P2_Phage_GpR"/>
    <property type="match status" value="1"/>
</dbReference>
<accession>B3R3P9</accession>
<dbReference type="AlphaFoldDB" id="B3R3P9"/>
<dbReference type="eggNOG" id="ENOG5032RTF">
    <property type="taxonomic scope" value="Bacteria"/>
</dbReference>
<name>B3R3P9_CUPTR</name>
<dbReference type="KEGG" id="cti:RALTA_A0921"/>
<dbReference type="GeneID" id="29761517"/>
<dbReference type="Proteomes" id="UP000001692">
    <property type="component" value="Chromosome 1"/>
</dbReference>
<proteinExistence type="predicted"/>
<keyword evidence="3" id="KW-1185">Reference proteome</keyword>
<feature type="region of interest" description="Disordered" evidence="1">
    <location>
        <begin position="125"/>
        <end position="146"/>
    </location>
</feature>
<evidence type="ECO:0000313" key="2">
    <source>
        <dbReference type="EMBL" id="CAQ68889.1"/>
    </source>
</evidence>
<evidence type="ECO:0000256" key="1">
    <source>
        <dbReference type="SAM" id="MobiDB-lite"/>
    </source>
</evidence>
<dbReference type="EMBL" id="CU633749">
    <property type="protein sequence ID" value="CAQ68889.1"/>
    <property type="molecule type" value="Genomic_DNA"/>
</dbReference>
<gene>
    <name evidence="2" type="primary">gpR</name>
    <name evidence="2" type="ordered locus">RALTA_A0921</name>
</gene>
<sequence length="146" mass="16361">MMKPNSLREALTAAVPDLARHPEKLHVFVDEGRLVATGARSLSFEYRYTLTLIVTDFAAGSDEIMVPVLAWLRVNQPELFFSPAQREDGVKFEADILNHTTVDLALKLPLTERVTVRVNGTGYQVEHHPEPVNEDDDPATWWPAAP</sequence>
<organism evidence="2 3">
    <name type="scientific">Cupriavidus taiwanensis (strain DSM 17343 / BCRC 17206 / CCUG 44338 / CIP 107171 / LMG 19424 / R1)</name>
    <name type="common">Ralstonia taiwanensis (strain LMG 19424)</name>
    <dbReference type="NCBI Taxonomy" id="977880"/>
    <lineage>
        <taxon>Bacteria</taxon>
        <taxon>Pseudomonadati</taxon>
        <taxon>Pseudomonadota</taxon>
        <taxon>Betaproteobacteria</taxon>
        <taxon>Burkholderiales</taxon>
        <taxon>Burkholderiaceae</taxon>
        <taxon>Cupriavidus</taxon>
    </lineage>
</organism>
<dbReference type="BioCyc" id="CTAI977880:RALTA_RS04370-MONOMER"/>
<dbReference type="InterPro" id="IPR009678">
    <property type="entry name" value="Phage_tail_completion_R"/>
</dbReference>
<protein>
    <submittedName>
        <fullName evidence="2">Bacteriophage P2 Tail completion protein GPR</fullName>
    </submittedName>
</protein>
<reference evidence="2 3" key="1">
    <citation type="journal article" date="2008" name="Genome Res.">
        <title>Genome sequence of the beta-rhizobium Cupriavidus taiwanensis and comparative genomics of rhizobia.</title>
        <authorList>
            <person name="Amadou C."/>
            <person name="Pascal G."/>
            <person name="Mangenot S."/>
            <person name="Glew M."/>
            <person name="Bontemps C."/>
            <person name="Capela D."/>
            <person name="Carrere S."/>
            <person name="Cruveiller S."/>
            <person name="Dossat C."/>
            <person name="Lajus A."/>
            <person name="Marchetti M."/>
            <person name="Poinsot V."/>
            <person name="Rouy Z."/>
            <person name="Servin B."/>
            <person name="Saad M."/>
            <person name="Schenowitz C."/>
            <person name="Barbe V."/>
            <person name="Batut J."/>
            <person name="Medigue C."/>
            <person name="Masson-Boivin C."/>
        </authorList>
    </citation>
    <scope>NUCLEOTIDE SEQUENCE [LARGE SCALE GENOMIC DNA]</scope>
    <source>
        <strain evidence="3">DSM 17343 / BCRC 17206 / CCUG 44338 / CIP 107171 / LMG 19424 / R1</strain>
    </source>
</reference>
<dbReference type="RefSeq" id="WP_012352223.1">
    <property type="nucleotide sequence ID" value="NC_010528.1"/>
</dbReference>
<evidence type="ECO:0000313" key="3">
    <source>
        <dbReference type="Proteomes" id="UP000001692"/>
    </source>
</evidence>